<proteinExistence type="predicted"/>
<keyword evidence="2" id="KW-1185">Reference proteome</keyword>
<name>A0A8T2SU36_CERRI</name>
<protein>
    <submittedName>
        <fullName evidence="1">Uncharacterized protein</fullName>
    </submittedName>
</protein>
<evidence type="ECO:0000313" key="2">
    <source>
        <dbReference type="Proteomes" id="UP000825935"/>
    </source>
</evidence>
<dbReference type="Proteomes" id="UP000825935">
    <property type="component" value="Chromosome 18"/>
</dbReference>
<accession>A0A8T2SU36</accession>
<dbReference type="AlphaFoldDB" id="A0A8T2SU36"/>
<gene>
    <name evidence="1" type="ORF">KP509_18G071000</name>
</gene>
<organism evidence="1 2">
    <name type="scientific">Ceratopteris richardii</name>
    <name type="common">Triangle waterfern</name>
    <dbReference type="NCBI Taxonomy" id="49495"/>
    <lineage>
        <taxon>Eukaryota</taxon>
        <taxon>Viridiplantae</taxon>
        <taxon>Streptophyta</taxon>
        <taxon>Embryophyta</taxon>
        <taxon>Tracheophyta</taxon>
        <taxon>Polypodiopsida</taxon>
        <taxon>Polypodiidae</taxon>
        <taxon>Polypodiales</taxon>
        <taxon>Pteridineae</taxon>
        <taxon>Pteridaceae</taxon>
        <taxon>Parkerioideae</taxon>
        <taxon>Ceratopteris</taxon>
    </lineage>
</organism>
<evidence type="ECO:0000313" key="1">
    <source>
        <dbReference type="EMBL" id="KAH7366280.1"/>
    </source>
</evidence>
<comment type="caution">
    <text evidence="1">The sequence shown here is derived from an EMBL/GenBank/DDBJ whole genome shotgun (WGS) entry which is preliminary data.</text>
</comment>
<dbReference type="EMBL" id="CM035423">
    <property type="protein sequence ID" value="KAH7366280.1"/>
    <property type="molecule type" value="Genomic_DNA"/>
</dbReference>
<reference evidence="1" key="1">
    <citation type="submission" date="2021-08" db="EMBL/GenBank/DDBJ databases">
        <title>WGS assembly of Ceratopteris richardii.</title>
        <authorList>
            <person name="Marchant D.B."/>
            <person name="Chen G."/>
            <person name="Jenkins J."/>
            <person name="Shu S."/>
            <person name="Leebens-Mack J."/>
            <person name="Grimwood J."/>
            <person name="Schmutz J."/>
            <person name="Soltis P."/>
            <person name="Soltis D."/>
            <person name="Chen Z.-H."/>
        </authorList>
    </citation>
    <scope>NUCLEOTIDE SEQUENCE</scope>
    <source>
        <strain evidence="1">Whitten #5841</strain>
        <tissue evidence="1">Leaf</tissue>
    </source>
</reference>
<sequence length="81" mass="9638">MYGTRRRSRDAKTNKFDLSFYELTSARRSTVSVLHCNRLANTVRNLEGPRFLRVFRKQEHQVLLENFWLPSFSAQSQIFIT</sequence>